<evidence type="ECO:0000256" key="1">
    <source>
        <dbReference type="SAM" id="MobiDB-lite"/>
    </source>
</evidence>
<evidence type="ECO:0000313" key="2">
    <source>
        <dbReference type="EMBL" id="KAG7542309.1"/>
    </source>
</evidence>
<reference evidence="2 3" key="1">
    <citation type="submission" date="2020-12" db="EMBL/GenBank/DDBJ databases">
        <title>Concerted genomic and epigenomic changes stabilize Arabidopsis allopolyploids.</title>
        <authorList>
            <person name="Chen Z."/>
        </authorList>
    </citation>
    <scope>NUCLEOTIDE SEQUENCE [LARGE SCALE GENOMIC DNA]</scope>
    <source>
        <strain evidence="2">Allo738</strain>
        <tissue evidence="2">Leaf</tissue>
    </source>
</reference>
<name>A0A8T1YB13_9BRAS</name>
<accession>A0A8T1YB13</accession>
<dbReference type="EMBL" id="JAEFBK010000012">
    <property type="protein sequence ID" value="KAG7542309.1"/>
    <property type="molecule type" value="Genomic_DNA"/>
</dbReference>
<keyword evidence="3" id="KW-1185">Reference proteome</keyword>
<feature type="compositionally biased region" description="Low complexity" evidence="1">
    <location>
        <begin position="66"/>
        <end position="81"/>
    </location>
</feature>
<comment type="caution">
    <text evidence="2">The sequence shown here is derived from an EMBL/GenBank/DDBJ whole genome shotgun (WGS) entry which is preliminary data.</text>
</comment>
<protein>
    <submittedName>
        <fullName evidence="2">Uncharacterized protein</fullName>
    </submittedName>
</protein>
<dbReference type="Proteomes" id="UP000694240">
    <property type="component" value="Chromosome 12"/>
</dbReference>
<organism evidence="2 3">
    <name type="scientific">Arabidopsis thaliana x Arabidopsis arenosa</name>
    <dbReference type="NCBI Taxonomy" id="1240361"/>
    <lineage>
        <taxon>Eukaryota</taxon>
        <taxon>Viridiplantae</taxon>
        <taxon>Streptophyta</taxon>
        <taxon>Embryophyta</taxon>
        <taxon>Tracheophyta</taxon>
        <taxon>Spermatophyta</taxon>
        <taxon>Magnoliopsida</taxon>
        <taxon>eudicotyledons</taxon>
        <taxon>Gunneridae</taxon>
        <taxon>Pentapetalae</taxon>
        <taxon>rosids</taxon>
        <taxon>malvids</taxon>
        <taxon>Brassicales</taxon>
        <taxon>Brassicaceae</taxon>
        <taxon>Camelineae</taxon>
        <taxon>Arabidopsis</taxon>
    </lineage>
</organism>
<gene>
    <name evidence="2" type="ORF">ISN45_Aa07g023000</name>
</gene>
<dbReference type="AlphaFoldDB" id="A0A8T1YB13"/>
<feature type="region of interest" description="Disordered" evidence="1">
    <location>
        <begin position="48"/>
        <end position="104"/>
    </location>
</feature>
<evidence type="ECO:0000313" key="3">
    <source>
        <dbReference type="Proteomes" id="UP000694240"/>
    </source>
</evidence>
<proteinExistence type="predicted"/>
<sequence>MADNALVNAREELSNVVDTFQINIVDYVNDLIEEIRALLDNIMNGLEANELLPQPPDPMDHDPELVAPMDDPVDPVADPAGPEAPAPAPDEIVIDDHDVPPGSN</sequence>
<feature type="compositionally biased region" description="Basic and acidic residues" evidence="1">
    <location>
        <begin position="94"/>
        <end position="104"/>
    </location>
</feature>